<accession>A0A669PZX8</accession>
<dbReference type="PANTHER" id="PTHR45710">
    <property type="entry name" value="C-TYPE LECTIN DOMAIN-CONTAINING PROTEIN 180"/>
    <property type="match status" value="1"/>
</dbReference>
<feature type="compositionally biased region" description="Basic and acidic residues" evidence="1">
    <location>
        <begin position="1"/>
        <end position="13"/>
    </location>
</feature>
<dbReference type="SUPFAM" id="SSF56436">
    <property type="entry name" value="C-type lectin-like"/>
    <property type="match status" value="1"/>
</dbReference>
<organism evidence="2 3">
    <name type="scientific">Phasianus colchicus</name>
    <name type="common">Common pheasant</name>
    <dbReference type="NCBI Taxonomy" id="9054"/>
    <lineage>
        <taxon>Eukaryota</taxon>
        <taxon>Metazoa</taxon>
        <taxon>Chordata</taxon>
        <taxon>Craniata</taxon>
        <taxon>Vertebrata</taxon>
        <taxon>Euteleostomi</taxon>
        <taxon>Archelosauria</taxon>
        <taxon>Archosauria</taxon>
        <taxon>Dinosauria</taxon>
        <taxon>Saurischia</taxon>
        <taxon>Theropoda</taxon>
        <taxon>Coelurosauria</taxon>
        <taxon>Aves</taxon>
        <taxon>Neognathae</taxon>
        <taxon>Galloanserae</taxon>
        <taxon>Galliformes</taxon>
        <taxon>Phasianidae</taxon>
        <taxon>Phasianinae</taxon>
        <taxon>Phasianus</taxon>
    </lineage>
</organism>
<dbReference type="InterPro" id="IPR050828">
    <property type="entry name" value="C-type_lectin/matrix_domain"/>
</dbReference>
<dbReference type="PANTHER" id="PTHR45710:SF35">
    <property type="entry name" value="C-TYPE LECTIN DOMAIN FAMILY 2 MEMBER D"/>
    <property type="match status" value="1"/>
</dbReference>
<proteinExistence type="predicted"/>
<reference evidence="2" key="2">
    <citation type="submission" date="2025-09" db="UniProtKB">
        <authorList>
            <consortium name="Ensembl"/>
        </authorList>
    </citation>
    <scope>IDENTIFICATION</scope>
</reference>
<reference evidence="2" key="1">
    <citation type="submission" date="2025-08" db="UniProtKB">
        <authorList>
            <consortium name="Ensembl"/>
        </authorList>
    </citation>
    <scope>IDENTIFICATION</scope>
</reference>
<dbReference type="InterPro" id="IPR016186">
    <property type="entry name" value="C-type_lectin-like/link_sf"/>
</dbReference>
<protein>
    <recommendedName>
        <fullName evidence="4">C-type lectin domain-containing protein</fullName>
    </recommendedName>
</protein>
<sequence length="115" mass="12781">MGSECDREGRVGDWEQSVLQRPVSHRPMAVHPKPTSAAGEPSLPLTCPPLSFSALRHPSCSPRPHFSHVCPNAWLGFQGKCFYFSDNESDWNSSREHCQRLGASLATVDTEEEMV</sequence>
<evidence type="ECO:0000313" key="2">
    <source>
        <dbReference type="Ensembl" id="ENSPCLP00000011693.1"/>
    </source>
</evidence>
<dbReference type="Ensembl" id="ENSPCLT00000015643.1">
    <property type="protein sequence ID" value="ENSPCLP00000011693.1"/>
    <property type="gene ID" value="ENSPCLG00000009641.1"/>
</dbReference>
<dbReference type="Proteomes" id="UP000472261">
    <property type="component" value="Unplaced"/>
</dbReference>
<keyword evidence="3" id="KW-1185">Reference proteome</keyword>
<feature type="region of interest" description="Disordered" evidence="1">
    <location>
        <begin position="1"/>
        <end position="42"/>
    </location>
</feature>
<evidence type="ECO:0000256" key="1">
    <source>
        <dbReference type="SAM" id="MobiDB-lite"/>
    </source>
</evidence>
<name>A0A669PZX8_PHACC</name>
<dbReference type="InterPro" id="IPR016187">
    <property type="entry name" value="CTDL_fold"/>
</dbReference>
<evidence type="ECO:0008006" key="4">
    <source>
        <dbReference type="Google" id="ProtNLM"/>
    </source>
</evidence>
<dbReference type="AlphaFoldDB" id="A0A669PZX8"/>
<dbReference type="Gene3D" id="3.10.100.10">
    <property type="entry name" value="Mannose-Binding Protein A, subunit A"/>
    <property type="match status" value="1"/>
</dbReference>
<evidence type="ECO:0000313" key="3">
    <source>
        <dbReference type="Proteomes" id="UP000472261"/>
    </source>
</evidence>